<proteinExistence type="predicted"/>
<dbReference type="RefSeq" id="WP_152271947.1">
    <property type="nucleotide sequence ID" value="NZ_VTFX01000003.1"/>
</dbReference>
<feature type="domain" description="Amidohydrolase-related" evidence="2">
    <location>
        <begin position="15"/>
        <end position="294"/>
    </location>
</feature>
<reference evidence="3 4" key="1">
    <citation type="submission" date="2019-08" db="EMBL/GenBank/DDBJ databases">
        <title>Arthrobacter sp. nov., isolated from plateau pika and Tibetan wild ass.</title>
        <authorList>
            <person name="Ge Y."/>
        </authorList>
    </citation>
    <scope>NUCLEOTIDE SEQUENCE [LARGE SCALE GENOMIC DNA]</scope>
    <source>
        <strain evidence="3 4">785</strain>
    </source>
</reference>
<dbReference type="InterPro" id="IPR032466">
    <property type="entry name" value="Metal_Hydrolase"/>
</dbReference>
<keyword evidence="3" id="KW-0378">Hydrolase</keyword>
<protein>
    <submittedName>
        <fullName evidence="3">Amidohydrolase family protein</fullName>
    </submittedName>
</protein>
<name>A0A5N6MQ46_9MICC</name>
<dbReference type="Gene3D" id="3.20.20.140">
    <property type="entry name" value="Metal-dependent hydrolases"/>
    <property type="match status" value="1"/>
</dbReference>
<evidence type="ECO:0000259" key="2">
    <source>
        <dbReference type="Pfam" id="PF04909"/>
    </source>
</evidence>
<dbReference type="InterPro" id="IPR006680">
    <property type="entry name" value="Amidohydro-rel"/>
</dbReference>
<accession>A0A5N6MQ46</accession>
<dbReference type="AlphaFoldDB" id="A0A5N6MQ46"/>
<evidence type="ECO:0000256" key="1">
    <source>
        <dbReference type="ARBA" id="ARBA00023239"/>
    </source>
</evidence>
<dbReference type="CDD" id="cd01292">
    <property type="entry name" value="metallo-dependent_hydrolases"/>
    <property type="match status" value="1"/>
</dbReference>
<keyword evidence="1" id="KW-0456">Lyase</keyword>
<comment type="caution">
    <text evidence="3">The sequence shown here is derived from an EMBL/GenBank/DDBJ whole genome shotgun (WGS) entry which is preliminary data.</text>
</comment>
<dbReference type="SUPFAM" id="SSF51556">
    <property type="entry name" value="Metallo-dependent hydrolases"/>
    <property type="match status" value="1"/>
</dbReference>
<dbReference type="EMBL" id="VTFX01000003">
    <property type="protein sequence ID" value="KAD3720576.1"/>
    <property type="molecule type" value="Genomic_DNA"/>
</dbReference>
<evidence type="ECO:0000313" key="4">
    <source>
        <dbReference type="Proteomes" id="UP000326852"/>
    </source>
</evidence>
<gene>
    <name evidence="3" type="ORF">GD627_07130</name>
</gene>
<dbReference type="GO" id="GO:0016831">
    <property type="term" value="F:carboxy-lyase activity"/>
    <property type="evidence" value="ECO:0007669"/>
    <property type="project" value="InterPro"/>
</dbReference>
<dbReference type="PANTHER" id="PTHR21240:SF19">
    <property type="entry name" value="CATALYTIC_ HYDROLASE"/>
    <property type="match status" value="1"/>
</dbReference>
<dbReference type="PANTHER" id="PTHR21240">
    <property type="entry name" value="2-AMINO-3-CARBOXYLMUCONATE-6-SEMIALDEHYDE DECARBOXYLASE"/>
    <property type="match status" value="1"/>
</dbReference>
<dbReference type="Pfam" id="PF04909">
    <property type="entry name" value="Amidohydro_2"/>
    <property type="match status" value="1"/>
</dbReference>
<dbReference type="GO" id="GO:0016787">
    <property type="term" value="F:hydrolase activity"/>
    <property type="evidence" value="ECO:0007669"/>
    <property type="project" value="UniProtKB-KW"/>
</dbReference>
<evidence type="ECO:0000313" key="3">
    <source>
        <dbReference type="EMBL" id="KAD3720576.1"/>
    </source>
</evidence>
<sequence>MTTTERLALDDVVAIDVHAHALNSSHDHGDDETGNATKADQAKRWKTDLINIDIAGTAEYYRSRRIMAVLFGVDSERHMGDKRVPNYEVAEAAREHDDVFIPFASIDPYRGKAGIAEAIDLMDNHGIHGFKFHPSVQGFAPDDPVAYRLYEVIAERGKVALFHTGQTGIGRTSPGGGGVRLKYSNPMYYDDIAVDLPDLKIILAHPSFPWQDEALAVARHKQNVYIDLSGWSPKYFDPKLVQHANSLIKDKVLFGSDFPLLTPDRWLTDFAEAPFKDAVRPLILKDNAIRLFNLS</sequence>
<dbReference type="InterPro" id="IPR032465">
    <property type="entry name" value="ACMSD"/>
</dbReference>
<keyword evidence="4" id="KW-1185">Reference proteome</keyword>
<organism evidence="3 4">
    <name type="scientific">Arthrobacter yangruifuii</name>
    <dbReference type="NCBI Taxonomy" id="2606616"/>
    <lineage>
        <taxon>Bacteria</taxon>
        <taxon>Bacillati</taxon>
        <taxon>Actinomycetota</taxon>
        <taxon>Actinomycetes</taxon>
        <taxon>Micrococcales</taxon>
        <taxon>Micrococcaceae</taxon>
        <taxon>Arthrobacter</taxon>
    </lineage>
</organism>
<dbReference type="Proteomes" id="UP000326852">
    <property type="component" value="Unassembled WGS sequence"/>
</dbReference>